<dbReference type="OrthoDB" id="5550464at2759"/>
<dbReference type="Pfam" id="PF01774">
    <property type="entry name" value="UreD"/>
    <property type="match status" value="1"/>
</dbReference>
<comment type="similarity">
    <text evidence="1">Belongs to the UreD family.</text>
</comment>
<accession>A0A2N5TR59</accession>
<proteinExistence type="inferred from homology"/>
<name>A0A2N5TR59_9BASI</name>
<protein>
    <recommendedName>
        <fullName evidence="5">Urease accessory protein UreD</fullName>
    </recommendedName>
</protein>
<comment type="caution">
    <text evidence="3">The sequence shown here is derived from an EMBL/GenBank/DDBJ whole genome shotgun (WGS) entry which is preliminary data.</text>
</comment>
<evidence type="ECO:0008006" key="5">
    <source>
        <dbReference type="Google" id="ProtNLM"/>
    </source>
</evidence>
<evidence type="ECO:0000256" key="1">
    <source>
        <dbReference type="ARBA" id="ARBA00007177"/>
    </source>
</evidence>
<dbReference type="STRING" id="200324.A0A2N5TR59"/>
<dbReference type="PANTHER" id="PTHR33643">
    <property type="entry name" value="UREASE ACCESSORY PROTEIN D"/>
    <property type="match status" value="1"/>
</dbReference>
<evidence type="ECO:0000313" key="4">
    <source>
        <dbReference type="Proteomes" id="UP000235388"/>
    </source>
</evidence>
<keyword evidence="4" id="KW-1185">Reference proteome</keyword>
<organism evidence="3 4">
    <name type="scientific">Puccinia coronata f. sp. avenae</name>
    <dbReference type="NCBI Taxonomy" id="200324"/>
    <lineage>
        <taxon>Eukaryota</taxon>
        <taxon>Fungi</taxon>
        <taxon>Dikarya</taxon>
        <taxon>Basidiomycota</taxon>
        <taxon>Pucciniomycotina</taxon>
        <taxon>Pucciniomycetes</taxon>
        <taxon>Pucciniales</taxon>
        <taxon>Pucciniaceae</taxon>
        <taxon>Puccinia</taxon>
    </lineage>
</organism>
<dbReference type="Proteomes" id="UP000235388">
    <property type="component" value="Unassembled WGS sequence"/>
</dbReference>
<dbReference type="PANTHER" id="PTHR33643:SF1">
    <property type="entry name" value="UREASE ACCESSORY PROTEIN D"/>
    <property type="match status" value="1"/>
</dbReference>
<evidence type="ECO:0000313" key="3">
    <source>
        <dbReference type="EMBL" id="PLW27985.1"/>
    </source>
</evidence>
<dbReference type="GO" id="GO:0016151">
    <property type="term" value="F:nickel cation binding"/>
    <property type="evidence" value="ECO:0007669"/>
    <property type="project" value="InterPro"/>
</dbReference>
<gene>
    <name evidence="3" type="ORF">PCANC_23041</name>
</gene>
<evidence type="ECO:0000256" key="2">
    <source>
        <dbReference type="ARBA" id="ARBA00023186"/>
    </source>
</evidence>
<reference evidence="3 4" key="1">
    <citation type="submission" date="2017-11" db="EMBL/GenBank/DDBJ databases">
        <title>De novo assembly and phasing of dikaryotic genomes from two isolates of Puccinia coronata f. sp. avenae, the causal agent of oat crown rust.</title>
        <authorList>
            <person name="Miller M.E."/>
            <person name="Zhang Y."/>
            <person name="Omidvar V."/>
            <person name="Sperschneider J."/>
            <person name="Schwessinger B."/>
            <person name="Raley C."/>
            <person name="Palmer J.M."/>
            <person name="Garnica D."/>
            <person name="Upadhyaya N."/>
            <person name="Rathjen J."/>
            <person name="Taylor J.M."/>
            <person name="Park R.F."/>
            <person name="Dodds P.N."/>
            <person name="Hirsch C.D."/>
            <person name="Kianian S.F."/>
            <person name="Figueroa M."/>
        </authorList>
    </citation>
    <scope>NUCLEOTIDE SEQUENCE [LARGE SCALE GENOMIC DNA]</scope>
    <source>
        <strain evidence="3">12NC29</strain>
    </source>
</reference>
<dbReference type="EMBL" id="PGCJ01000462">
    <property type="protein sequence ID" value="PLW27985.1"/>
    <property type="molecule type" value="Genomic_DNA"/>
</dbReference>
<sequence>MIIPPIHSTLPAGHGALRMTTIDSPTRADENDRSAGQQISFPVLRFSYPLKLIVSRTYRNDLYNLQVGLVYLLNYGGGLLSGDQLSLEIELDENCQLLCLSQGSTKVFKERERQAKGSSAVPNRNSLYPSSQATIMPTGEAEVSRQNIIAKIGPHATLLMLPSHVTCFRDSSFVQKQIYHLQDHTSSLICLDWFTSGRSFSTRLPDQSSQLESWTFKKFQSFIEVYVSSKRIVRENLVLQRDHHHLAQTEFSLYANLYLVCSSENLKMVKTFDRLKALEESSIKTRRQSSGKMTSEQQADQSQLLWCFSELSHRPDFNTSPSTQDQPAHNQHLHARFPAPSVRIAVVRIGSHSTILVRAWLEKNLADLQELIGTEFYRNCF</sequence>
<keyword evidence="2" id="KW-0143">Chaperone</keyword>
<dbReference type="InterPro" id="IPR002669">
    <property type="entry name" value="UreD"/>
</dbReference>
<dbReference type="HAMAP" id="MF_01384">
    <property type="entry name" value="UreD"/>
    <property type="match status" value="1"/>
</dbReference>
<dbReference type="AlphaFoldDB" id="A0A2N5TR59"/>